<keyword evidence="3 6" id="KW-0812">Transmembrane</keyword>
<evidence type="ECO:0000256" key="6">
    <source>
        <dbReference type="RuleBase" id="RU363077"/>
    </source>
</evidence>
<evidence type="ECO:0000313" key="8">
    <source>
        <dbReference type="EMBL" id="MED6112770.1"/>
    </source>
</evidence>
<dbReference type="InterPro" id="IPR030184">
    <property type="entry name" value="WAT1-related"/>
</dbReference>
<comment type="similarity">
    <text evidence="2 6">Belongs to the drug/metabolite transporter (DMT) superfamily. Plant drug/metabolite exporter (P-DME) (TC 2.A.7.4) family.</text>
</comment>
<dbReference type="InterPro" id="IPR000620">
    <property type="entry name" value="EamA_dom"/>
</dbReference>
<evidence type="ECO:0000259" key="7">
    <source>
        <dbReference type="Pfam" id="PF00892"/>
    </source>
</evidence>
<feature type="transmembrane region" description="Helical" evidence="6">
    <location>
        <begin position="12"/>
        <end position="34"/>
    </location>
</feature>
<evidence type="ECO:0000313" key="9">
    <source>
        <dbReference type="Proteomes" id="UP001341840"/>
    </source>
</evidence>
<comment type="subcellular location">
    <subcellularLocation>
        <location evidence="1 6">Membrane</location>
        <topology evidence="1 6">Multi-pass membrane protein</topology>
    </subcellularLocation>
</comment>
<comment type="caution">
    <text evidence="8">The sequence shown here is derived from an EMBL/GenBank/DDBJ whole genome shotgun (WGS) entry which is preliminary data.</text>
</comment>
<dbReference type="EMBL" id="JASCZI010000633">
    <property type="protein sequence ID" value="MED6112770.1"/>
    <property type="molecule type" value="Genomic_DNA"/>
</dbReference>
<dbReference type="PANTHER" id="PTHR31218">
    <property type="entry name" value="WAT1-RELATED PROTEIN"/>
    <property type="match status" value="1"/>
</dbReference>
<proteinExistence type="inferred from homology"/>
<evidence type="ECO:0000256" key="1">
    <source>
        <dbReference type="ARBA" id="ARBA00004141"/>
    </source>
</evidence>
<comment type="caution">
    <text evidence="6">Lacks conserved residue(s) required for the propagation of feature annotation.</text>
</comment>
<reference evidence="8 9" key="1">
    <citation type="journal article" date="2023" name="Plants (Basel)">
        <title>Bridging the Gap: Combining Genomics and Transcriptomics Approaches to Understand Stylosanthes scabra, an Orphan Legume from the Brazilian Caatinga.</title>
        <authorList>
            <person name="Ferreira-Neto J.R.C."/>
            <person name="da Silva M.D."/>
            <person name="Binneck E."/>
            <person name="de Melo N.F."/>
            <person name="da Silva R.H."/>
            <person name="de Melo A.L.T.M."/>
            <person name="Pandolfi V."/>
            <person name="Bustamante F.O."/>
            <person name="Brasileiro-Vidal A.C."/>
            <person name="Benko-Iseppon A.M."/>
        </authorList>
    </citation>
    <scope>NUCLEOTIDE SEQUENCE [LARGE SCALE GENOMIC DNA]</scope>
    <source>
        <tissue evidence="8">Leaves</tissue>
    </source>
</reference>
<dbReference type="Pfam" id="PF00892">
    <property type="entry name" value="EamA"/>
    <property type="match status" value="1"/>
</dbReference>
<evidence type="ECO:0000256" key="5">
    <source>
        <dbReference type="ARBA" id="ARBA00023136"/>
    </source>
</evidence>
<evidence type="ECO:0000256" key="3">
    <source>
        <dbReference type="ARBA" id="ARBA00022692"/>
    </source>
</evidence>
<feature type="domain" description="EamA" evidence="7">
    <location>
        <begin position="13"/>
        <end position="153"/>
    </location>
</feature>
<feature type="transmembrane region" description="Helical" evidence="6">
    <location>
        <begin position="77"/>
        <end position="97"/>
    </location>
</feature>
<gene>
    <name evidence="8" type="ORF">PIB30_064658</name>
</gene>
<keyword evidence="5 6" id="KW-0472">Membrane</keyword>
<accession>A0ABU6QME6</accession>
<keyword evidence="4 6" id="KW-1133">Transmembrane helix</keyword>
<feature type="transmembrane region" description="Helical" evidence="6">
    <location>
        <begin position="46"/>
        <end position="65"/>
    </location>
</feature>
<sequence length="221" mass="23892">MEGLCKVLQGLKLVLLMLFVQIAFAAVDILYKMAINDGMSMTVATAYRLIFASATTIPIAIIFDTENKNQAKITPRVLLLEFLCGLGTLFINFYFAALALMPAMFVLAIIILCPALTFMIVISGLEKLILGAAAGKAKVVGTITGISGAMVLTFYKGIRIDIWSSHINLLHHSHGGAENPEGKYPYSGSIDCAVKTLKVEGPSKLNVDSLSTVFELLLMSW</sequence>
<keyword evidence="9" id="KW-1185">Reference proteome</keyword>
<evidence type="ECO:0000256" key="4">
    <source>
        <dbReference type="ARBA" id="ARBA00022989"/>
    </source>
</evidence>
<evidence type="ECO:0000256" key="2">
    <source>
        <dbReference type="ARBA" id="ARBA00007635"/>
    </source>
</evidence>
<protein>
    <recommendedName>
        <fullName evidence="6">WAT1-related protein</fullName>
    </recommendedName>
</protein>
<dbReference type="Proteomes" id="UP001341840">
    <property type="component" value="Unassembled WGS sequence"/>
</dbReference>
<organism evidence="8 9">
    <name type="scientific">Stylosanthes scabra</name>
    <dbReference type="NCBI Taxonomy" id="79078"/>
    <lineage>
        <taxon>Eukaryota</taxon>
        <taxon>Viridiplantae</taxon>
        <taxon>Streptophyta</taxon>
        <taxon>Embryophyta</taxon>
        <taxon>Tracheophyta</taxon>
        <taxon>Spermatophyta</taxon>
        <taxon>Magnoliopsida</taxon>
        <taxon>eudicotyledons</taxon>
        <taxon>Gunneridae</taxon>
        <taxon>Pentapetalae</taxon>
        <taxon>rosids</taxon>
        <taxon>fabids</taxon>
        <taxon>Fabales</taxon>
        <taxon>Fabaceae</taxon>
        <taxon>Papilionoideae</taxon>
        <taxon>50 kb inversion clade</taxon>
        <taxon>dalbergioids sensu lato</taxon>
        <taxon>Dalbergieae</taxon>
        <taxon>Pterocarpus clade</taxon>
        <taxon>Stylosanthes</taxon>
    </lineage>
</organism>
<feature type="transmembrane region" description="Helical" evidence="6">
    <location>
        <begin position="103"/>
        <end position="125"/>
    </location>
</feature>
<name>A0ABU6QME6_9FABA</name>